<sequence length="238" mass="25865">MGWHQELLIGFDLETTGTDPAEARIVTAAVVETKVGEPIGRREWLADPGVPVPAEAAAVHGITTERAALGRPAREVVEEIAATLTAHWSAGAQVVAYNACFDLSLLAAELRRHGLPSLGERLGEAAAGRETGPVVDPYTMDRAVDRYRKGKRTLEAVCGEYGVVLDDAHEAGADALAAVRVARAVAERYPHIAEASPWSLHADQVRWYAEWATNFEKWLRRQGNPEAVVDPHWPLRVG</sequence>
<dbReference type="SMART" id="SM00479">
    <property type="entry name" value="EXOIII"/>
    <property type="match status" value="1"/>
</dbReference>
<evidence type="ECO:0000256" key="3">
    <source>
        <dbReference type="ARBA" id="ARBA00022839"/>
    </source>
</evidence>
<keyword evidence="1" id="KW-0540">Nuclease</keyword>
<dbReference type="Proteomes" id="UP001500063">
    <property type="component" value="Unassembled WGS sequence"/>
</dbReference>
<dbReference type="EMBL" id="BAAABW010000026">
    <property type="protein sequence ID" value="GAA0370025.1"/>
    <property type="molecule type" value="Genomic_DNA"/>
</dbReference>
<feature type="domain" description="Exonuclease" evidence="4">
    <location>
        <begin position="7"/>
        <end position="191"/>
    </location>
</feature>
<gene>
    <name evidence="5" type="ORF">GCM10010319_54970</name>
</gene>
<evidence type="ECO:0000313" key="6">
    <source>
        <dbReference type="Proteomes" id="UP001500063"/>
    </source>
</evidence>
<dbReference type="SUPFAM" id="SSF53098">
    <property type="entry name" value="Ribonuclease H-like"/>
    <property type="match status" value="1"/>
</dbReference>
<protein>
    <submittedName>
        <fullName evidence="5">3'-5' exonuclease</fullName>
    </submittedName>
</protein>
<organism evidence="5 6">
    <name type="scientific">Streptomyces blastmyceticus</name>
    <dbReference type="NCBI Taxonomy" id="68180"/>
    <lineage>
        <taxon>Bacteria</taxon>
        <taxon>Bacillati</taxon>
        <taxon>Actinomycetota</taxon>
        <taxon>Actinomycetes</taxon>
        <taxon>Kitasatosporales</taxon>
        <taxon>Streptomycetaceae</taxon>
        <taxon>Streptomyces</taxon>
    </lineage>
</organism>
<evidence type="ECO:0000256" key="1">
    <source>
        <dbReference type="ARBA" id="ARBA00022722"/>
    </source>
</evidence>
<accession>A0ABN0XQ68</accession>
<dbReference type="Gene3D" id="3.30.420.10">
    <property type="entry name" value="Ribonuclease H-like superfamily/Ribonuclease H"/>
    <property type="match status" value="1"/>
</dbReference>
<dbReference type="InterPro" id="IPR013520">
    <property type="entry name" value="Ribonucl_H"/>
</dbReference>
<keyword evidence="6" id="KW-1185">Reference proteome</keyword>
<dbReference type="GO" id="GO:0004527">
    <property type="term" value="F:exonuclease activity"/>
    <property type="evidence" value="ECO:0007669"/>
    <property type="project" value="UniProtKB-KW"/>
</dbReference>
<dbReference type="RefSeq" id="WP_344121907.1">
    <property type="nucleotide sequence ID" value="NZ_BAAABW010000026.1"/>
</dbReference>
<keyword evidence="3 5" id="KW-0269">Exonuclease</keyword>
<dbReference type="NCBIfam" id="NF005927">
    <property type="entry name" value="PRK07942.1"/>
    <property type="match status" value="1"/>
</dbReference>
<dbReference type="CDD" id="cd06127">
    <property type="entry name" value="DEDDh"/>
    <property type="match status" value="1"/>
</dbReference>
<comment type="caution">
    <text evidence="5">The sequence shown here is derived from an EMBL/GenBank/DDBJ whole genome shotgun (WGS) entry which is preliminary data.</text>
</comment>
<dbReference type="InterPro" id="IPR012337">
    <property type="entry name" value="RNaseH-like_sf"/>
</dbReference>
<dbReference type="Pfam" id="PF00929">
    <property type="entry name" value="RNase_T"/>
    <property type="match status" value="1"/>
</dbReference>
<dbReference type="InterPro" id="IPR036397">
    <property type="entry name" value="RNaseH_sf"/>
</dbReference>
<name>A0ABN0XQ68_9ACTN</name>
<proteinExistence type="predicted"/>
<evidence type="ECO:0000256" key="2">
    <source>
        <dbReference type="ARBA" id="ARBA00022801"/>
    </source>
</evidence>
<keyword evidence="2" id="KW-0378">Hydrolase</keyword>
<evidence type="ECO:0000259" key="4">
    <source>
        <dbReference type="SMART" id="SM00479"/>
    </source>
</evidence>
<evidence type="ECO:0000313" key="5">
    <source>
        <dbReference type="EMBL" id="GAA0370025.1"/>
    </source>
</evidence>
<reference evidence="5 6" key="1">
    <citation type="journal article" date="2019" name="Int. J. Syst. Evol. Microbiol.">
        <title>The Global Catalogue of Microorganisms (GCM) 10K type strain sequencing project: providing services to taxonomists for standard genome sequencing and annotation.</title>
        <authorList>
            <consortium name="The Broad Institute Genomics Platform"/>
            <consortium name="The Broad Institute Genome Sequencing Center for Infectious Disease"/>
            <person name="Wu L."/>
            <person name="Ma J."/>
        </authorList>
    </citation>
    <scope>NUCLEOTIDE SEQUENCE [LARGE SCALE GENOMIC DNA]</scope>
    <source>
        <strain evidence="5 6">JCM 4565</strain>
    </source>
</reference>
<dbReference type="PANTHER" id="PTHR30231">
    <property type="entry name" value="DNA POLYMERASE III SUBUNIT EPSILON"/>
    <property type="match status" value="1"/>
</dbReference>
<dbReference type="PANTHER" id="PTHR30231:SF4">
    <property type="entry name" value="PROTEIN NEN2"/>
    <property type="match status" value="1"/>
</dbReference>